<dbReference type="Pfam" id="PF04230">
    <property type="entry name" value="PS_pyruv_trans"/>
    <property type="match status" value="1"/>
</dbReference>
<dbReference type="RefSeq" id="WP_169230289.1">
    <property type="nucleotide sequence ID" value="NZ_JABBGF010000001.1"/>
</dbReference>
<accession>A0A7Y0A5A8</accession>
<keyword evidence="3" id="KW-1185">Reference proteome</keyword>
<proteinExistence type="predicted"/>
<gene>
    <name evidence="2" type="ORF">HHL20_06190</name>
</gene>
<dbReference type="EMBL" id="JABBGF010000001">
    <property type="protein sequence ID" value="NML56929.1"/>
    <property type="molecule type" value="Genomic_DNA"/>
</dbReference>
<name>A0A7Y0A5A8_9FLAO</name>
<dbReference type="PANTHER" id="PTHR36836:SF1">
    <property type="entry name" value="COLANIC ACID BIOSYNTHESIS PROTEIN WCAK"/>
    <property type="match status" value="1"/>
</dbReference>
<protein>
    <recommendedName>
        <fullName evidence="1">Polysaccharide pyruvyl transferase domain-containing protein</fullName>
    </recommendedName>
</protein>
<comment type="caution">
    <text evidence="2">The sequence shown here is derived from an EMBL/GenBank/DDBJ whole genome shotgun (WGS) entry which is preliminary data.</text>
</comment>
<organism evidence="2 3">
    <name type="scientific">Chryseobacterium cheonjiense</name>
    <dbReference type="NCBI Taxonomy" id="2728845"/>
    <lineage>
        <taxon>Bacteria</taxon>
        <taxon>Pseudomonadati</taxon>
        <taxon>Bacteroidota</taxon>
        <taxon>Flavobacteriia</taxon>
        <taxon>Flavobacteriales</taxon>
        <taxon>Weeksellaceae</taxon>
        <taxon>Chryseobacterium group</taxon>
        <taxon>Chryseobacterium</taxon>
    </lineage>
</organism>
<evidence type="ECO:0000259" key="1">
    <source>
        <dbReference type="Pfam" id="PF04230"/>
    </source>
</evidence>
<sequence length="441" mass="50296">MNAIIVPGVTDLNKGDQALVWESWRLAKDTGLYDEVYILDAGDNEEERELLCKQSEEHGFKLLENILKHPRRGQHKSGEHIKESKVELLKQIKNAAMDFKDTRYLIKICNDLEKVRKNFDDKTYRTVKQFHQAKTIFVKGGGFIHAYGEKTAPYLMWYFLFYVRLAKALGKKVVFLPNSYGPFIGLTVEKQVRSVFGKLDLVYARENVSAQSLGQLMGKKIPVEMDLGFFLEKGSQEEAIKILDKYNLSKDDKIVGVTIRPWRFPGLSNPEALYQKYINSVADLTKHLLAKGYKVALCNQSLGPNSHEDDRNAINDLLAKVKDPNMIWINENLSCDILKAVYSNFYFFVGTRFHSIIFSLTSLVPSIAIGYGGNKAKGIMGDFSLNNYVVQIQDVQSDLLIDMFDKAISEYDTIKNQLNRSMGLVAESRNRLIQDIKSLYK</sequence>
<dbReference type="InterPro" id="IPR007345">
    <property type="entry name" value="Polysacch_pyruvyl_Trfase"/>
</dbReference>
<dbReference type="PANTHER" id="PTHR36836">
    <property type="entry name" value="COLANIC ACID BIOSYNTHESIS PROTEIN WCAK"/>
    <property type="match status" value="1"/>
</dbReference>
<feature type="domain" description="Polysaccharide pyruvyl transferase" evidence="1">
    <location>
        <begin position="13"/>
        <end position="371"/>
    </location>
</feature>
<dbReference type="Proteomes" id="UP000552615">
    <property type="component" value="Unassembled WGS sequence"/>
</dbReference>
<dbReference type="AlphaFoldDB" id="A0A7Y0A5A8"/>
<evidence type="ECO:0000313" key="2">
    <source>
        <dbReference type="EMBL" id="NML56929.1"/>
    </source>
</evidence>
<evidence type="ECO:0000313" key="3">
    <source>
        <dbReference type="Proteomes" id="UP000552615"/>
    </source>
</evidence>
<reference evidence="2 3" key="1">
    <citation type="submission" date="2020-04" db="EMBL/GenBank/DDBJ databases">
        <title>Chryseobacterium sp. RJ-7-14 sp. nov., isolated from Jeju soil.</title>
        <authorList>
            <person name="Dahal R.H."/>
            <person name="Chaudhary D.K."/>
        </authorList>
    </citation>
    <scope>NUCLEOTIDE SEQUENCE [LARGE SCALE GENOMIC DNA]</scope>
    <source>
        <strain evidence="2 3">RJ-7-14</strain>
    </source>
</reference>